<organism evidence="8 9">
    <name type="scientific">Enterococcus faecium 505</name>
    <dbReference type="NCBI Taxonomy" id="1134806"/>
    <lineage>
        <taxon>Bacteria</taxon>
        <taxon>Bacillati</taxon>
        <taxon>Bacillota</taxon>
        <taxon>Bacilli</taxon>
        <taxon>Lactobacillales</taxon>
        <taxon>Enterococcaceae</taxon>
        <taxon>Enterococcus</taxon>
    </lineage>
</organism>
<keyword evidence="6" id="KW-0175">Coiled coil</keyword>
<dbReference type="Gene3D" id="3.40.1440.10">
    <property type="entry name" value="GIY-YIG endonuclease"/>
    <property type="match status" value="1"/>
</dbReference>
<dbReference type="PANTHER" id="PTHR30562">
    <property type="entry name" value="UVRC/OXIDOREDUCTASE"/>
    <property type="match status" value="1"/>
</dbReference>
<reference evidence="8 9" key="1">
    <citation type="submission" date="2012-04" db="EMBL/GenBank/DDBJ databases">
        <authorList>
            <person name="Weinstock G."/>
            <person name="Sodergren E."/>
            <person name="Lobos E.A."/>
            <person name="Fulton L."/>
            <person name="Fulton R."/>
            <person name="Courtney L."/>
            <person name="Fronick C."/>
            <person name="O'Laughlin M."/>
            <person name="Godfrey J."/>
            <person name="Wilson R.M."/>
            <person name="Miner T."/>
            <person name="Farmer C."/>
            <person name="Delehaunty K."/>
            <person name="Cordes M."/>
            <person name="Minx P."/>
            <person name="Tomlinson C."/>
            <person name="Chen J."/>
            <person name="Wollam A."/>
            <person name="Pepin K.H."/>
            <person name="Bhonagiri V."/>
            <person name="Zhang X."/>
            <person name="Suruliraj S."/>
            <person name="Warren W."/>
            <person name="Mitreva M."/>
            <person name="Mardis E.R."/>
            <person name="Wilson R.K."/>
        </authorList>
    </citation>
    <scope>NUCLEOTIDE SEQUENCE [LARGE SCALE GENOMIC DNA]</scope>
    <source>
        <strain evidence="8 9">505</strain>
    </source>
</reference>
<dbReference type="SMART" id="SM00465">
    <property type="entry name" value="GIYc"/>
    <property type="match status" value="1"/>
</dbReference>
<dbReference type="GO" id="GO:0009380">
    <property type="term" value="C:excinuclease repair complex"/>
    <property type="evidence" value="ECO:0007669"/>
    <property type="project" value="TreeGrafter"/>
</dbReference>
<dbReference type="CDD" id="cd10434">
    <property type="entry name" value="GIY-YIG_UvrC_Cho"/>
    <property type="match status" value="1"/>
</dbReference>
<evidence type="ECO:0000256" key="5">
    <source>
        <dbReference type="ARBA" id="ARBA00023204"/>
    </source>
</evidence>
<evidence type="ECO:0000259" key="7">
    <source>
        <dbReference type="PROSITE" id="PS50164"/>
    </source>
</evidence>
<keyword evidence="3" id="KW-0228">DNA excision</keyword>
<feature type="domain" description="GIY-YIG" evidence="7">
    <location>
        <begin position="16"/>
        <end position="95"/>
    </location>
</feature>
<dbReference type="InterPro" id="IPR050066">
    <property type="entry name" value="UvrABC_protein_C"/>
</dbReference>
<dbReference type="FunFam" id="3.40.1440.10:FF:000001">
    <property type="entry name" value="UvrABC system protein C"/>
    <property type="match status" value="1"/>
</dbReference>
<sequence length="326" mass="38915">MKGDPMLKEKIKNLPMLPGVYLMKNQEGMVIYVGKAKRLKNRVSSYFHQNKQHSKKVLRMIHNITDFDFVVVDTELDALLLECQLIQHYRPFYNRQMNYFSNYNYVHISNKGFVLTDTPTTRTYGPFRLYKKMPSILRIMEETYQMPWLSEISLLALRVQLPDLQEMTFEQKKKEIQGLFQGRNKKLLTYLKKRQQHFIYQLNFEKAGMLQKDIELVTYFIRRIQEQKQFLRTPSLTFSMPLAADESQKKHYLICYGQLAETIIASGDNPPDFYYEKKEAHLSLKRQLSKEEIDPVQILISYRKKLEKEQIEMEQLNKKEAEKQLN</sequence>
<dbReference type="Pfam" id="PF01541">
    <property type="entry name" value="GIY-YIG"/>
    <property type="match status" value="1"/>
</dbReference>
<evidence type="ECO:0000256" key="2">
    <source>
        <dbReference type="ARBA" id="ARBA00022763"/>
    </source>
</evidence>
<dbReference type="AlphaFoldDB" id="J6Y791"/>
<dbReference type="PANTHER" id="PTHR30562:SF1">
    <property type="entry name" value="UVRABC SYSTEM PROTEIN C"/>
    <property type="match status" value="1"/>
</dbReference>
<name>J6Y791_ENTFC</name>
<keyword evidence="4" id="KW-0267">Excision nuclease</keyword>
<feature type="coiled-coil region" evidence="6">
    <location>
        <begin position="299"/>
        <end position="326"/>
    </location>
</feature>
<dbReference type="Proteomes" id="UP000006403">
    <property type="component" value="Unassembled WGS sequence"/>
</dbReference>
<dbReference type="PROSITE" id="PS50164">
    <property type="entry name" value="GIY_YIG"/>
    <property type="match status" value="1"/>
</dbReference>
<comment type="caution">
    <text evidence="8">The sequence shown here is derived from an EMBL/GenBank/DDBJ whole genome shotgun (WGS) entry which is preliminary data.</text>
</comment>
<accession>J6Y791</accession>
<proteinExistence type="predicted"/>
<dbReference type="PATRIC" id="fig|1134806.3.peg.1195"/>
<dbReference type="InterPro" id="IPR047296">
    <property type="entry name" value="GIY-YIG_UvrC_Cho"/>
</dbReference>
<protein>
    <submittedName>
        <fullName evidence="8">GIY-YIG catalytic domain protein</fullName>
    </submittedName>
</protein>
<keyword evidence="2" id="KW-0227">DNA damage</keyword>
<dbReference type="GO" id="GO:0006289">
    <property type="term" value="P:nucleotide-excision repair"/>
    <property type="evidence" value="ECO:0007669"/>
    <property type="project" value="InterPro"/>
</dbReference>
<dbReference type="HOGENOM" id="CLU_014841_4_1_9"/>
<keyword evidence="1" id="KW-0963">Cytoplasm</keyword>
<keyword evidence="5" id="KW-0234">DNA repair</keyword>
<evidence type="ECO:0000313" key="9">
    <source>
        <dbReference type="Proteomes" id="UP000006403"/>
    </source>
</evidence>
<evidence type="ECO:0000256" key="1">
    <source>
        <dbReference type="ARBA" id="ARBA00022490"/>
    </source>
</evidence>
<dbReference type="InterPro" id="IPR035901">
    <property type="entry name" value="GIY-YIG_endonuc_sf"/>
</dbReference>
<dbReference type="EMBL" id="AMBL01000037">
    <property type="protein sequence ID" value="EJY45871.1"/>
    <property type="molecule type" value="Genomic_DNA"/>
</dbReference>
<dbReference type="GO" id="GO:0004518">
    <property type="term" value="F:nuclease activity"/>
    <property type="evidence" value="ECO:0007669"/>
    <property type="project" value="UniProtKB-KW"/>
</dbReference>
<evidence type="ECO:0000256" key="3">
    <source>
        <dbReference type="ARBA" id="ARBA00022769"/>
    </source>
</evidence>
<gene>
    <name evidence="8" type="ORF">HMPREF1348_01248</name>
</gene>
<dbReference type="SUPFAM" id="SSF82771">
    <property type="entry name" value="GIY-YIG endonuclease"/>
    <property type="match status" value="1"/>
</dbReference>
<evidence type="ECO:0000256" key="4">
    <source>
        <dbReference type="ARBA" id="ARBA00022881"/>
    </source>
</evidence>
<dbReference type="InterPro" id="IPR000305">
    <property type="entry name" value="GIY-YIG_endonuc"/>
</dbReference>
<evidence type="ECO:0000256" key="6">
    <source>
        <dbReference type="SAM" id="Coils"/>
    </source>
</evidence>
<evidence type="ECO:0000313" key="8">
    <source>
        <dbReference type="EMBL" id="EJY45871.1"/>
    </source>
</evidence>